<evidence type="ECO:0000256" key="3">
    <source>
        <dbReference type="ARBA" id="ARBA00022989"/>
    </source>
</evidence>
<dbReference type="PANTHER" id="PTHR10361:SF28">
    <property type="entry name" value="P3 PROTEIN-RELATED"/>
    <property type="match status" value="1"/>
</dbReference>
<evidence type="ECO:0000256" key="1">
    <source>
        <dbReference type="ARBA" id="ARBA00004141"/>
    </source>
</evidence>
<reference evidence="6 7" key="1">
    <citation type="submission" date="2018-12" db="EMBL/GenBank/DDBJ databases">
        <authorList>
            <person name="Sun L."/>
            <person name="Chen Z."/>
        </authorList>
    </citation>
    <scope>NUCLEOTIDE SEQUENCE [LARGE SCALE GENOMIC DNA]</scope>
    <source>
        <strain evidence="6 7">DSM 15890</strain>
    </source>
</reference>
<feature type="transmembrane region" description="Helical" evidence="5">
    <location>
        <begin position="95"/>
        <end position="117"/>
    </location>
</feature>
<dbReference type="GO" id="GO:0016020">
    <property type="term" value="C:membrane"/>
    <property type="evidence" value="ECO:0007669"/>
    <property type="project" value="UniProtKB-SubCell"/>
</dbReference>
<keyword evidence="2 5" id="KW-0812">Transmembrane</keyword>
<feature type="transmembrane region" description="Helical" evidence="5">
    <location>
        <begin position="124"/>
        <end position="146"/>
    </location>
</feature>
<feature type="transmembrane region" description="Helical" evidence="5">
    <location>
        <begin position="37"/>
        <end position="55"/>
    </location>
</feature>
<protein>
    <submittedName>
        <fullName evidence="6">Bile acid:sodium symporter family protein</fullName>
    </submittedName>
</protein>
<evidence type="ECO:0000256" key="4">
    <source>
        <dbReference type="ARBA" id="ARBA00023136"/>
    </source>
</evidence>
<dbReference type="AlphaFoldDB" id="A0A3S1BKJ9"/>
<proteinExistence type="predicted"/>
<name>A0A3S1BKJ9_9BACL</name>
<dbReference type="InterPro" id="IPR004710">
    <property type="entry name" value="Bilac:Na_transpt"/>
</dbReference>
<dbReference type="Proteomes" id="UP000279446">
    <property type="component" value="Unassembled WGS sequence"/>
</dbReference>
<keyword evidence="7" id="KW-1185">Reference proteome</keyword>
<feature type="transmembrane region" description="Helical" evidence="5">
    <location>
        <begin position="225"/>
        <end position="246"/>
    </location>
</feature>
<feature type="transmembrane region" description="Helical" evidence="5">
    <location>
        <begin position="67"/>
        <end position="89"/>
    </location>
</feature>
<organism evidence="6 7">
    <name type="scientific">Paenibacillus anaericanus</name>
    <dbReference type="NCBI Taxonomy" id="170367"/>
    <lineage>
        <taxon>Bacteria</taxon>
        <taxon>Bacillati</taxon>
        <taxon>Bacillota</taxon>
        <taxon>Bacilli</taxon>
        <taxon>Bacillales</taxon>
        <taxon>Paenibacillaceae</taxon>
        <taxon>Paenibacillus</taxon>
    </lineage>
</organism>
<comment type="subcellular location">
    <subcellularLocation>
        <location evidence="1">Membrane</location>
        <topology evidence="1">Multi-pass membrane protein</topology>
    </subcellularLocation>
</comment>
<comment type="caution">
    <text evidence="6">The sequence shown here is derived from an EMBL/GenBank/DDBJ whole genome shotgun (WGS) entry which is preliminary data.</text>
</comment>
<accession>A0A3S1BKJ9</accession>
<evidence type="ECO:0000256" key="5">
    <source>
        <dbReference type="SAM" id="Phobius"/>
    </source>
</evidence>
<feature type="transmembrane region" description="Helical" evidence="5">
    <location>
        <begin position="158"/>
        <end position="180"/>
    </location>
</feature>
<gene>
    <name evidence="6" type="ORF">EJP82_20180</name>
</gene>
<dbReference type="InterPro" id="IPR002657">
    <property type="entry name" value="BilAc:Na_symport/Acr3"/>
</dbReference>
<dbReference type="RefSeq" id="WP_127193862.1">
    <property type="nucleotide sequence ID" value="NZ_RZNY01000019.1"/>
</dbReference>
<feature type="transmembrane region" description="Helical" evidence="5">
    <location>
        <begin position="201"/>
        <end position="219"/>
    </location>
</feature>
<evidence type="ECO:0000256" key="2">
    <source>
        <dbReference type="ARBA" id="ARBA00022692"/>
    </source>
</evidence>
<dbReference type="Gene3D" id="1.20.1530.20">
    <property type="match status" value="1"/>
</dbReference>
<dbReference type="InterPro" id="IPR038770">
    <property type="entry name" value="Na+/solute_symporter_sf"/>
</dbReference>
<evidence type="ECO:0000313" key="7">
    <source>
        <dbReference type="Proteomes" id="UP000279446"/>
    </source>
</evidence>
<feature type="transmembrane region" description="Helical" evidence="5">
    <location>
        <begin position="258"/>
        <end position="280"/>
    </location>
</feature>
<dbReference type="EMBL" id="RZNY01000019">
    <property type="protein sequence ID" value="RUT43433.1"/>
    <property type="molecule type" value="Genomic_DNA"/>
</dbReference>
<keyword evidence="3 5" id="KW-1133">Transmembrane helix</keyword>
<feature type="transmembrane region" description="Helical" evidence="5">
    <location>
        <begin position="12"/>
        <end position="31"/>
    </location>
</feature>
<feature type="transmembrane region" description="Helical" evidence="5">
    <location>
        <begin position="286"/>
        <end position="306"/>
    </location>
</feature>
<dbReference type="Pfam" id="PF01758">
    <property type="entry name" value="SBF"/>
    <property type="match status" value="1"/>
</dbReference>
<dbReference type="OrthoDB" id="1551454at2"/>
<dbReference type="PANTHER" id="PTHR10361">
    <property type="entry name" value="SODIUM-BILE ACID COTRANSPORTER"/>
    <property type="match status" value="1"/>
</dbReference>
<sequence length="322" mass="34540">MLRTLNQRLNRIMPLITPVSIIVGVLCGSILSSYTYLAPWLFAFMTFAGSISLGFRDFLKVLKKPVPLIICLFILHLAMPLIALGFGHLTFPGDAYTITGLILAAAIPTGVSSFVWVSIYKGNIALTLSIILIDTILAPFAVPGILSLLIGESVHLDAAAMMSSLFWMIVVPSLLGMLLNEWTKGGVALVWTQRLNPFSKLAMAMVVAINGSVVAPYLANFNLRLAGLAVVIITLASTGYLLSYCISILLGWTEADQVAIIFNGGMRNISAGAVLAVSYFPAPVAVPVVLGMVFQQMLASLVGFLLGRRARLREHIDTDSAA</sequence>
<evidence type="ECO:0000313" key="6">
    <source>
        <dbReference type="EMBL" id="RUT43433.1"/>
    </source>
</evidence>
<keyword evidence="4 5" id="KW-0472">Membrane</keyword>